<gene>
    <name evidence="2" type="ORF">GO621_11780</name>
</gene>
<sequence length="64" mass="7355">MKKIISNLNLYILLLAPVFLIALVGIVYHSINVNLPDVQTEITGLFNKRTIFQILCEVVKEQIW</sequence>
<evidence type="ECO:0000313" key="2">
    <source>
        <dbReference type="EMBL" id="MVN22211.1"/>
    </source>
</evidence>
<accession>A0A7K1SY04</accession>
<keyword evidence="1" id="KW-0812">Transmembrane</keyword>
<organism evidence="2 3">
    <name type="scientific">Mucilaginibacter arboris</name>
    <dbReference type="NCBI Taxonomy" id="2682090"/>
    <lineage>
        <taxon>Bacteria</taxon>
        <taxon>Pseudomonadati</taxon>
        <taxon>Bacteroidota</taxon>
        <taxon>Sphingobacteriia</taxon>
        <taxon>Sphingobacteriales</taxon>
        <taxon>Sphingobacteriaceae</taxon>
        <taxon>Mucilaginibacter</taxon>
    </lineage>
</organism>
<protein>
    <submittedName>
        <fullName evidence="2">Uncharacterized protein</fullName>
    </submittedName>
</protein>
<proteinExistence type="predicted"/>
<feature type="transmembrane region" description="Helical" evidence="1">
    <location>
        <begin position="12"/>
        <end position="31"/>
    </location>
</feature>
<name>A0A7K1SY04_9SPHI</name>
<keyword evidence="1" id="KW-1133">Transmembrane helix</keyword>
<reference evidence="2 3" key="1">
    <citation type="submission" date="2019-12" db="EMBL/GenBank/DDBJ databases">
        <title>Mucilaginibacter sp. HMF7410 genome sequencing and assembly.</title>
        <authorList>
            <person name="Kang H."/>
            <person name="Cha I."/>
            <person name="Kim H."/>
            <person name="Joh K."/>
        </authorList>
    </citation>
    <scope>NUCLEOTIDE SEQUENCE [LARGE SCALE GENOMIC DNA]</scope>
    <source>
        <strain evidence="2 3">HMF7410</strain>
    </source>
</reference>
<dbReference type="AlphaFoldDB" id="A0A7K1SY04"/>
<dbReference type="RefSeq" id="WP_157567227.1">
    <property type="nucleotide sequence ID" value="NZ_WPIK01000009.1"/>
</dbReference>
<comment type="caution">
    <text evidence="2">The sequence shown here is derived from an EMBL/GenBank/DDBJ whole genome shotgun (WGS) entry which is preliminary data.</text>
</comment>
<keyword evidence="1" id="KW-0472">Membrane</keyword>
<dbReference type="EMBL" id="WPIK01000009">
    <property type="protein sequence ID" value="MVN22211.1"/>
    <property type="molecule type" value="Genomic_DNA"/>
</dbReference>
<dbReference type="Proteomes" id="UP000462014">
    <property type="component" value="Unassembled WGS sequence"/>
</dbReference>
<evidence type="ECO:0000256" key="1">
    <source>
        <dbReference type="SAM" id="Phobius"/>
    </source>
</evidence>
<evidence type="ECO:0000313" key="3">
    <source>
        <dbReference type="Proteomes" id="UP000462014"/>
    </source>
</evidence>
<keyword evidence="3" id="KW-1185">Reference proteome</keyword>